<keyword evidence="2" id="KW-0812">Transmembrane</keyword>
<protein>
    <recommendedName>
        <fullName evidence="5">Serine/threonine protein kinase</fullName>
    </recommendedName>
</protein>
<organism evidence="3 4">
    <name type="scientific">Actinomadura graeca</name>
    <dbReference type="NCBI Taxonomy" id="2750812"/>
    <lineage>
        <taxon>Bacteria</taxon>
        <taxon>Bacillati</taxon>
        <taxon>Actinomycetota</taxon>
        <taxon>Actinomycetes</taxon>
        <taxon>Streptosporangiales</taxon>
        <taxon>Thermomonosporaceae</taxon>
        <taxon>Actinomadura</taxon>
    </lineage>
</organism>
<reference evidence="3" key="1">
    <citation type="submission" date="2020-07" db="EMBL/GenBank/DDBJ databases">
        <authorList>
            <person name="Tarantini F.S."/>
            <person name="Hong K.W."/>
            <person name="Chan K.G."/>
        </authorList>
    </citation>
    <scope>NUCLEOTIDE SEQUENCE</scope>
    <source>
        <strain evidence="3">32-07</strain>
    </source>
</reference>
<dbReference type="RefSeq" id="WP_231330947.1">
    <property type="nucleotide sequence ID" value="NZ_CP059572.1"/>
</dbReference>
<feature type="region of interest" description="Disordered" evidence="1">
    <location>
        <begin position="1"/>
        <end position="22"/>
    </location>
</feature>
<evidence type="ECO:0008006" key="5">
    <source>
        <dbReference type="Google" id="ProtNLM"/>
    </source>
</evidence>
<keyword evidence="4" id="KW-1185">Reference proteome</keyword>
<proteinExistence type="predicted"/>
<gene>
    <name evidence="3" type="ORF">AGRA3207_006480</name>
</gene>
<evidence type="ECO:0000313" key="4">
    <source>
        <dbReference type="Proteomes" id="UP001049518"/>
    </source>
</evidence>
<evidence type="ECO:0000256" key="2">
    <source>
        <dbReference type="SAM" id="Phobius"/>
    </source>
</evidence>
<keyword evidence="2" id="KW-0472">Membrane</keyword>
<feature type="compositionally biased region" description="Basic residues" evidence="1">
    <location>
        <begin position="1"/>
        <end position="21"/>
    </location>
</feature>
<feature type="region of interest" description="Disordered" evidence="1">
    <location>
        <begin position="50"/>
        <end position="88"/>
    </location>
</feature>
<dbReference type="EMBL" id="CP059572">
    <property type="protein sequence ID" value="QXJ25043.1"/>
    <property type="molecule type" value="Genomic_DNA"/>
</dbReference>
<keyword evidence="2" id="KW-1133">Transmembrane helix</keyword>
<sequence length="241" mass="25370">MHSSHRPPGGHRSHRRRKRGAGRLGLAGALTGIVGIAAVAAGIMYLRADPGPSGGTDRPSQTAQRDTGARIPTGDAPQTGPPLSITTPEGYGYNLAAVMAGTSTRPLGATQAPPPGTTYAYADYVLTNSQRRPVLLDFPADLFMPRAQVPSSAQERCMPQAGVPDEWCTLPNHSSITARVGGARAPVDEDGTTMIPAGASYVVRIASELPVKDNLSSDDLRLYVWNARFTSDRKGIGLAFP</sequence>
<dbReference type="Proteomes" id="UP001049518">
    <property type="component" value="Chromosome"/>
</dbReference>
<evidence type="ECO:0000256" key="1">
    <source>
        <dbReference type="SAM" id="MobiDB-lite"/>
    </source>
</evidence>
<feature type="transmembrane region" description="Helical" evidence="2">
    <location>
        <begin position="21"/>
        <end position="46"/>
    </location>
</feature>
<accession>A0ABX8R7S7</accession>
<evidence type="ECO:0000313" key="3">
    <source>
        <dbReference type="EMBL" id="QXJ25043.1"/>
    </source>
</evidence>
<name>A0ABX8R7S7_9ACTN</name>